<evidence type="ECO:0000313" key="17">
    <source>
        <dbReference type="EMBL" id="MDT0542955.1"/>
    </source>
</evidence>
<dbReference type="InterPro" id="IPR001932">
    <property type="entry name" value="PPM-type_phosphatase-like_dom"/>
</dbReference>
<keyword evidence="3" id="KW-0597">Phosphoprotein</keyword>
<dbReference type="Pfam" id="PF13581">
    <property type="entry name" value="HATPase_c_2"/>
    <property type="match status" value="1"/>
</dbReference>
<dbReference type="SUPFAM" id="SSF103190">
    <property type="entry name" value="Sensory domain-like"/>
    <property type="match status" value="1"/>
</dbReference>
<organism evidence="17 18">
    <name type="scientific">Streptomyces lonegramiae</name>
    <dbReference type="NCBI Taxonomy" id="3075524"/>
    <lineage>
        <taxon>Bacteria</taxon>
        <taxon>Bacillati</taxon>
        <taxon>Actinomycetota</taxon>
        <taxon>Actinomycetes</taxon>
        <taxon>Kitasatosporales</taxon>
        <taxon>Streptomycetaceae</taxon>
        <taxon>Streptomyces</taxon>
    </lineage>
</organism>
<dbReference type="Pfam" id="PF17203">
    <property type="entry name" value="sCache_3_2"/>
    <property type="match status" value="1"/>
</dbReference>
<gene>
    <name evidence="17" type="ORF">RND15_09505</name>
</gene>
<dbReference type="Gene3D" id="3.60.40.10">
    <property type="entry name" value="PPM-type phosphatase domain"/>
    <property type="match status" value="1"/>
</dbReference>
<dbReference type="Pfam" id="PF13185">
    <property type="entry name" value="GAF_2"/>
    <property type="match status" value="1"/>
</dbReference>
<comment type="caution">
    <text evidence="17">The sequence shown here is derived from an EMBL/GenBank/DDBJ whole genome shotgun (WGS) entry which is preliminary data.</text>
</comment>
<evidence type="ECO:0000256" key="5">
    <source>
        <dbReference type="ARBA" id="ARBA00022692"/>
    </source>
</evidence>
<protein>
    <submittedName>
        <fullName evidence="17">SpoIIE family protein phosphatase</fullName>
    </submittedName>
</protein>
<evidence type="ECO:0000259" key="15">
    <source>
        <dbReference type="SMART" id="SM00091"/>
    </source>
</evidence>
<dbReference type="InterPro" id="IPR033463">
    <property type="entry name" value="sCache_3"/>
</dbReference>
<dbReference type="InterPro" id="IPR036457">
    <property type="entry name" value="PPM-type-like_dom_sf"/>
</dbReference>
<dbReference type="InterPro" id="IPR000014">
    <property type="entry name" value="PAS"/>
</dbReference>
<feature type="domain" description="PAS" evidence="15">
    <location>
        <begin position="244"/>
        <end position="309"/>
    </location>
</feature>
<evidence type="ECO:0000256" key="12">
    <source>
        <dbReference type="ARBA" id="ARBA00023136"/>
    </source>
</evidence>
<dbReference type="SUPFAM" id="SSF81606">
    <property type="entry name" value="PP2C-like"/>
    <property type="match status" value="1"/>
</dbReference>
<dbReference type="SUPFAM" id="SSF55874">
    <property type="entry name" value="ATPase domain of HSP90 chaperone/DNA topoisomerase II/histidine kinase"/>
    <property type="match status" value="1"/>
</dbReference>
<keyword evidence="18" id="KW-1185">Reference proteome</keyword>
<sequence>MTAAARKAWRRRRPSGPPALHTSSPRRRASLLRGSSVAGQVFVLEFLLVVALVAIAVVAMVLSARTQVTADARHRARAVAAAFAQSPGVAEAMTRGNPTAVLQPRAEAARKTSGVDSVVVFNTRGIRLTHPQPELIGKRIVGPAAQIRKELAGQPITETFHASQGRSVISAFPVTGPGGKFLGGVSVGVKIKSVNSEVDQRLPVLLGAAGGTLVVAAGGTTLVSRRVRRQTHGLAPAEMTRMYEHHDAVLHAVREGVLILDGDGRLLLVNDEARRLLQLAPDIERRHVSELGLEPHLEKLLASGRTVSDEVHPSGTRLLAVNIRSTGDAGTPTGTVATLRDTTELRVVAGRAEVARERLELLYDAGVRIGSTLELTGTAEALAEVAVPRFADVVTVELLDPVERGEEPSPPHEAEVLRRTAVGGVPEGHPLFRQGEQATYAPSAPQLQALRTGQAVLRTDLSDTSGWPAGYGPEALRLLDHGMRSLITVPLRYRGVTLGLANFWRTRRSELFEDDDVAIAGELAARTAVCVDNARRFTREHAMVVTLRRNLLPYDLPEQDAVEVASRYLPAQAGGGGGWFDVIPLPGARVALVVGSAVGQGLHATATMGRLRTAVQNFSALDLPPDEVLSLLDELVTRVDLERGPSADSSSIAGSTCLYAIYDPVAGHCTVARAGHPAPALLGPDGTVDIPEVPLGPPLGKGREPVETAEFSLPDATSLILHTHGLLAHDDQDRDTSLRTLRHVLATAPDRSPEETCRSLLDNVLPPRPADDVALLVARTRLLDPKHVAEWEVPFDPAAVAPLRAECGRHIEAWGLEEAAFNAELIISELITNAIRYGVPPVRLRLLHGRTLICEVSDGSSTAPHLRRARTTDEGGRGLFLVSQFAQRWGTRYTTRGKVIWAEQALHDTPAGDDATGDSLLGQWDVADW</sequence>
<evidence type="ECO:0000259" key="16">
    <source>
        <dbReference type="SMART" id="SM00331"/>
    </source>
</evidence>
<dbReference type="RefSeq" id="WP_311723305.1">
    <property type="nucleotide sequence ID" value="NZ_JAVRFD010000003.1"/>
</dbReference>
<dbReference type="Proteomes" id="UP001180754">
    <property type="component" value="Unassembled WGS sequence"/>
</dbReference>
<proteinExistence type="predicted"/>
<evidence type="ECO:0000256" key="10">
    <source>
        <dbReference type="ARBA" id="ARBA00022989"/>
    </source>
</evidence>
<dbReference type="SMART" id="SM00091">
    <property type="entry name" value="PAS"/>
    <property type="match status" value="1"/>
</dbReference>
<dbReference type="CDD" id="cd00130">
    <property type="entry name" value="PAS"/>
    <property type="match status" value="1"/>
</dbReference>
<evidence type="ECO:0000256" key="1">
    <source>
        <dbReference type="ARBA" id="ARBA00004651"/>
    </source>
</evidence>
<keyword evidence="8" id="KW-0378">Hydrolase</keyword>
<dbReference type="Pfam" id="PF07228">
    <property type="entry name" value="SpoIIE"/>
    <property type="match status" value="1"/>
</dbReference>
<dbReference type="Gene3D" id="3.30.450.20">
    <property type="entry name" value="PAS domain"/>
    <property type="match status" value="2"/>
</dbReference>
<dbReference type="Gene3D" id="3.30.450.40">
    <property type="match status" value="1"/>
</dbReference>
<dbReference type="InterPro" id="IPR003018">
    <property type="entry name" value="GAF"/>
</dbReference>
<dbReference type="CDD" id="cd16936">
    <property type="entry name" value="HATPase_RsbW-like"/>
    <property type="match status" value="1"/>
</dbReference>
<evidence type="ECO:0000256" key="4">
    <source>
        <dbReference type="ARBA" id="ARBA00022679"/>
    </source>
</evidence>
<keyword evidence="6" id="KW-0547">Nucleotide-binding</keyword>
<evidence type="ECO:0000256" key="9">
    <source>
        <dbReference type="ARBA" id="ARBA00022840"/>
    </source>
</evidence>
<keyword evidence="11" id="KW-0902">Two-component regulatory system</keyword>
<evidence type="ECO:0000256" key="6">
    <source>
        <dbReference type="ARBA" id="ARBA00022741"/>
    </source>
</evidence>
<keyword evidence="2" id="KW-1003">Cell membrane</keyword>
<keyword evidence="5 14" id="KW-0812">Transmembrane</keyword>
<feature type="domain" description="PPM-type phosphatase" evidence="16">
    <location>
        <begin position="559"/>
        <end position="780"/>
    </location>
</feature>
<dbReference type="SUPFAM" id="SSF55781">
    <property type="entry name" value="GAF domain-like"/>
    <property type="match status" value="1"/>
</dbReference>
<feature type="transmembrane region" description="Helical" evidence="14">
    <location>
        <begin position="37"/>
        <end position="62"/>
    </location>
</feature>
<keyword evidence="9" id="KW-0067">ATP-binding</keyword>
<dbReference type="PANTHER" id="PTHR43156:SF2">
    <property type="entry name" value="STAGE II SPORULATION PROTEIN E"/>
    <property type="match status" value="1"/>
</dbReference>
<evidence type="ECO:0000256" key="7">
    <source>
        <dbReference type="ARBA" id="ARBA00022777"/>
    </source>
</evidence>
<keyword evidence="7" id="KW-0418">Kinase</keyword>
<evidence type="ECO:0000256" key="2">
    <source>
        <dbReference type="ARBA" id="ARBA00022475"/>
    </source>
</evidence>
<evidence type="ECO:0000313" key="18">
    <source>
        <dbReference type="Proteomes" id="UP001180754"/>
    </source>
</evidence>
<dbReference type="PANTHER" id="PTHR43156">
    <property type="entry name" value="STAGE II SPORULATION PROTEIN E-RELATED"/>
    <property type="match status" value="1"/>
</dbReference>
<dbReference type="InterPro" id="IPR003594">
    <property type="entry name" value="HATPase_dom"/>
</dbReference>
<accession>A0ABU2XBM7</accession>
<dbReference type="EMBL" id="JAVRFD010000003">
    <property type="protein sequence ID" value="MDT0542955.1"/>
    <property type="molecule type" value="Genomic_DNA"/>
</dbReference>
<evidence type="ECO:0000256" key="3">
    <source>
        <dbReference type="ARBA" id="ARBA00022553"/>
    </source>
</evidence>
<dbReference type="SMART" id="SM00331">
    <property type="entry name" value="PP2C_SIG"/>
    <property type="match status" value="1"/>
</dbReference>
<keyword evidence="12 14" id="KW-0472">Membrane</keyword>
<dbReference type="InterPro" id="IPR036890">
    <property type="entry name" value="HATPase_C_sf"/>
</dbReference>
<dbReference type="InterPro" id="IPR029151">
    <property type="entry name" value="Sensor-like_sf"/>
</dbReference>
<dbReference type="Gene3D" id="3.30.565.10">
    <property type="entry name" value="Histidine kinase-like ATPase, C-terminal domain"/>
    <property type="match status" value="1"/>
</dbReference>
<reference evidence="17" key="1">
    <citation type="submission" date="2024-05" db="EMBL/GenBank/DDBJ databases">
        <title>30 novel species of actinomycetes from the DSMZ collection.</title>
        <authorList>
            <person name="Nouioui I."/>
        </authorList>
    </citation>
    <scope>NUCLEOTIDE SEQUENCE</scope>
    <source>
        <strain evidence="17">DSM 41529</strain>
    </source>
</reference>
<keyword evidence="4" id="KW-0808">Transferase</keyword>
<dbReference type="InterPro" id="IPR029016">
    <property type="entry name" value="GAF-like_dom_sf"/>
</dbReference>
<evidence type="ECO:0000256" key="11">
    <source>
        <dbReference type="ARBA" id="ARBA00023012"/>
    </source>
</evidence>
<feature type="region of interest" description="Disordered" evidence="13">
    <location>
        <begin position="1"/>
        <end position="27"/>
    </location>
</feature>
<name>A0ABU2XBM7_9ACTN</name>
<evidence type="ECO:0000256" key="13">
    <source>
        <dbReference type="SAM" id="MobiDB-lite"/>
    </source>
</evidence>
<evidence type="ECO:0000256" key="14">
    <source>
        <dbReference type="SAM" id="Phobius"/>
    </source>
</evidence>
<dbReference type="InterPro" id="IPR052016">
    <property type="entry name" value="Bact_Sigma-Reg"/>
</dbReference>
<comment type="subcellular location">
    <subcellularLocation>
        <location evidence="1">Cell membrane</location>
        <topology evidence="1">Multi-pass membrane protein</topology>
    </subcellularLocation>
</comment>
<evidence type="ECO:0000256" key="8">
    <source>
        <dbReference type="ARBA" id="ARBA00022801"/>
    </source>
</evidence>
<keyword evidence="10 14" id="KW-1133">Transmembrane helix</keyword>
<dbReference type="InterPro" id="IPR035965">
    <property type="entry name" value="PAS-like_dom_sf"/>
</dbReference>
<dbReference type="SUPFAM" id="SSF55785">
    <property type="entry name" value="PYP-like sensor domain (PAS domain)"/>
    <property type="match status" value="1"/>
</dbReference>